<dbReference type="AlphaFoldDB" id="A0A9P7FLP0"/>
<evidence type="ECO:0000256" key="6">
    <source>
        <dbReference type="SAM" id="MobiDB-lite"/>
    </source>
</evidence>
<dbReference type="GO" id="GO:0008270">
    <property type="term" value="F:zinc ion binding"/>
    <property type="evidence" value="ECO:0007669"/>
    <property type="project" value="UniProtKB-KW"/>
</dbReference>
<evidence type="ECO:0000256" key="5">
    <source>
        <dbReference type="ARBA" id="ARBA00023242"/>
    </source>
</evidence>
<dbReference type="SUPFAM" id="SSF53098">
    <property type="entry name" value="Ribonuclease H-like"/>
    <property type="match status" value="1"/>
</dbReference>
<evidence type="ECO:0000313" key="7">
    <source>
        <dbReference type="EMBL" id="KAG5633992.1"/>
    </source>
</evidence>
<accession>A0A9P7FLP0</accession>
<comment type="subcellular location">
    <subcellularLocation>
        <location evidence="1">Nucleus</location>
    </subcellularLocation>
</comment>
<dbReference type="Proteomes" id="UP000717328">
    <property type="component" value="Unassembled WGS sequence"/>
</dbReference>
<name>A0A9P7FLP0_9AGAR</name>
<evidence type="ECO:0000256" key="3">
    <source>
        <dbReference type="ARBA" id="ARBA00022771"/>
    </source>
</evidence>
<dbReference type="InterPro" id="IPR052035">
    <property type="entry name" value="ZnF_BED_domain_contain"/>
</dbReference>
<dbReference type="GO" id="GO:0005634">
    <property type="term" value="C:nucleus"/>
    <property type="evidence" value="ECO:0007669"/>
    <property type="project" value="UniProtKB-SubCell"/>
</dbReference>
<organism evidence="7 8">
    <name type="scientific">Sphagnurus paluster</name>
    <dbReference type="NCBI Taxonomy" id="117069"/>
    <lineage>
        <taxon>Eukaryota</taxon>
        <taxon>Fungi</taxon>
        <taxon>Dikarya</taxon>
        <taxon>Basidiomycota</taxon>
        <taxon>Agaricomycotina</taxon>
        <taxon>Agaricomycetes</taxon>
        <taxon>Agaricomycetidae</taxon>
        <taxon>Agaricales</taxon>
        <taxon>Tricholomatineae</taxon>
        <taxon>Lyophyllaceae</taxon>
        <taxon>Sphagnurus</taxon>
    </lineage>
</organism>
<comment type="caution">
    <text evidence="7">The sequence shown here is derived from an EMBL/GenBank/DDBJ whole genome shotgun (WGS) entry which is preliminary data.</text>
</comment>
<feature type="region of interest" description="Disordered" evidence="6">
    <location>
        <begin position="1"/>
        <end position="30"/>
    </location>
</feature>
<evidence type="ECO:0000313" key="8">
    <source>
        <dbReference type="Proteomes" id="UP000717328"/>
    </source>
</evidence>
<proteinExistence type="predicted"/>
<dbReference type="PANTHER" id="PTHR46481">
    <property type="entry name" value="ZINC FINGER BED DOMAIN-CONTAINING PROTEIN 4"/>
    <property type="match status" value="1"/>
</dbReference>
<reference evidence="7" key="1">
    <citation type="submission" date="2021-02" db="EMBL/GenBank/DDBJ databases">
        <authorList>
            <person name="Nieuwenhuis M."/>
            <person name="Van De Peppel L.J.J."/>
        </authorList>
    </citation>
    <scope>NUCLEOTIDE SEQUENCE</scope>
    <source>
        <strain evidence="7">D49</strain>
    </source>
</reference>
<dbReference type="EMBL" id="JABCKI010006749">
    <property type="protein sequence ID" value="KAG5633992.1"/>
    <property type="molecule type" value="Genomic_DNA"/>
</dbReference>
<keyword evidence="8" id="KW-1185">Reference proteome</keyword>
<dbReference type="InterPro" id="IPR012337">
    <property type="entry name" value="RNaseH-like_sf"/>
</dbReference>
<keyword evidence="3" id="KW-0863">Zinc-finger</keyword>
<evidence type="ECO:0000256" key="4">
    <source>
        <dbReference type="ARBA" id="ARBA00022833"/>
    </source>
</evidence>
<keyword evidence="2" id="KW-0479">Metal-binding</keyword>
<keyword evidence="4" id="KW-0862">Zinc</keyword>
<evidence type="ECO:0000256" key="1">
    <source>
        <dbReference type="ARBA" id="ARBA00004123"/>
    </source>
</evidence>
<sequence>MAPQASTHPRRTAGCQPVRNASPDGKEFDWTPVHNAIDEEANEGAPISAPSNMATQFATPTPSVQVQDAAQKQPAKKALDIARFFRMENVADGNSVVKKRVCQLCKYVSESERVGGDVNHTTESLGRNHPLIPFTQDGLVDALINFIVADDQSIHVVECCKFCDLLLYMWDNLKDEDIPHQTKVTASIMKAFKKYFQNLIKELDAALREISFTADLWSSKTCYPYSAVTTHWMSCKDPLNMLTMCSSLITFHRVWDRHSGDRLARIALNITDRAKITGKMGHWMLDNASANDSFMEGLEKGQQIDNFKNTIKLGNEKKWFLMEVLSKSAKSSSFATIAADCFISVTTELEHLKMTSMEWSCLEDIVFVLGLPHAIQMTLNAEKMPTLGSVIPQFELFMTSLKEVGR</sequence>
<keyword evidence="5" id="KW-0539">Nucleus</keyword>
<dbReference type="OrthoDB" id="3250324at2759"/>
<evidence type="ECO:0000256" key="2">
    <source>
        <dbReference type="ARBA" id="ARBA00022723"/>
    </source>
</evidence>
<reference evidence="7" key="2">
    <citation type="submission" date="2021-10" db="EMBL/GenBank/DDBJ databases">
        <title>Phylogenomics reveals ancestral predisposition of the termite-cultivated fungus Termitomyces towards a domesticated lifestyle.</title>
        <authorList>
            <person name="Auxier B."/>
            <person name="Grum-Grzhimaylo A."/>
            <person name="Cardenas M.E."/>
            <person name="Lodge J.D."/>
            <person name="Laessoe T."/>
            <person name="Pedersen O."/>
            <person name="Smith M.E."/>
            <person name="Kuyper T.W."/>
            <person name="Franco-Molano E.A."/>
            <person name="Baroni T.J."/>
            <person name="Aanen D.K."/>
        </authorList>
    </citation>
    <scope>NUCLEOTIDE SEQUENCE</scope>
    <source>
        <strain evidence="7">D49</strain>
    </source>
</reference>
<protein>
    <submittedName>
        <fullName evidence="7">Uncharacterized protein</fullName>
    </submittedName>
</protein>
<dbReference type="PANTHER" id="PTHR46481:SF10">
    <property type="entry name" value="ZINC FINGER BED DOMAIN-CONTAINING PROTEIN 39"/>
    <property type="match status" value="1"/>
</dbReference>
<gene>
    <name evidence="7" type="ORF">H0H81_004003</name>
</gene>